<dbReference type="SUPFAM" id="SSF51679">
    <property type="entry name" value="Bacterial luciferase-like"/>
    <property type="match status" value="1"/>
</dbReference>
<keyword evidence="6 7" id="KW-0503">Monooxygenase</keyword>
<dbReference type="PANTHER" id="PTHR42847:SF4">
    <property type="entry name" value="ALKANESULFONATE MONOOXYGENASE-RELATED"/>
    <property type="match status" value="1"/>
</dbReference>
<dbReference type="InterPro" id="IPR036661">
    <property type="entry name" value="Luciferase-like_sf"/>
</dbReference>
<dbReference type="RefSeq" id="WP_064242811.1">
    <property type="nucleotide sequence ID" value="NZ_LPUX01000061.1"/>
</dbReference>
<reference evidence="9 10" key="1">
    <citation type="journal article" date="2016" name="Int. J. Syst. Evol. Microbiol.">
        <title>Ensifer glycinis sp. nov., an novel rhizobial species associated with Glycine spp.</title>
        <authorList>
            <person name="Yan H."/>
            <person name="Yan J."/>
            <person name="Sui X.H."/>
            <person name="Wang E.T."/>
            <person name="Chen W.X."/>
            <person name="Zhang X.X."/>
            <person name="Chen W.F."/>
        </authorList>
    </citation>
    <scope>NUCLEOTIDE SEQUENCE [LARGE SCALE GENOMIC DNA]</scope>
    <source>
        <strain evidence="9 10">CCBAU 23380</strain>
    </source>
</reference>
<keyword evidence="10" id="KW-1185">Reference proteome</keyword>
<keyword evidence="3 7" id="KW-0285">Flavoprotein</keyword>
<evidence type="ECO:0000256" key="3">
    <source>
        <dbReference type="ARBA" id="ARBA00022630"/>
    </source>
</evidence>
<dbReference type="NCBIfam" id="NF001939">
    <property type="entry name" value="PRK00719.1"/>
    <property type="match status" value="1"/>
</dbReference>
<dbReference type="AlphaFoldDB" id="A0A178XSQ0"/>
<dbReference type="InterPro" id="IPR019911">
    <property type="entry name" value="Alkanesulphonate_mOase_FMN-dep"/>
</dbReference>
<dbReference type="Proteomes" id="UP000094025">
    <property type="component" value="Unassembled WGS sequence"/>
</dbReference>
<dbReference type="GO" id="GO:0046306">
    <property type="term" value="P:alkanesulfonate catabolic process"/>
    <property type="evidence" value="ECO:0007669"/>
    <property type="project" value="TreeGrafter"/>
</dbReference>
<evidence type="ECO:0000256" key="7">
    <source>
        <dbReference type="HAMAP-Rule" id="MF_01229"/>
    </source>
</evidence>
<dbReference type="CDD" id="cd01094">
    <property type="entry name" value="Alkanesulfonate_monoxygenase"/>
    <property type="match status" value="1"/>
</dbReference>
<evidence type="ECO:0000256" key="4">
    <source>
        <dbReference type="ARBA" id="ARBA00022643"/>
    </source>
</evidence>
<dbReference type="EMBL" id="LPUX01000061">
    <property type="protein sequence ID" value="OAP38271.1"/>
    <property type="molecule type" value="Genomic_DNA"/>
</dbReference>
<comment type="catalytic activity">
    <reaction evidence="7">
        <text>an alkanesulfonate + FMNH2 + O2 = an aldehyde + FMN + sulfite + H2O + 2 H(+)</text>
        <dbReference type="Rhea" id="RHEA:23064"/>
        <dbReference type="ChEBI" id="CHEBI:15377"/>
        <dbReference type="ChEBI" id="CHEBI:15378"/>
        <dbReference type="ChEBI" id="CHEBI:15379"/>
        <dbReference type="ChEBI" id="CHEBI:17359"/>
        <dbReference type="ChEBI" id="CHEBI:17478"/>
        <dbReference type="ChEBI" id="CHEBI:57618"/>
        <dbReference type="ChEBI" id="CHEBI:58210"/>
        <dbReference type="ChEBI" id="CHEBI:134249"/>
        <dbReference type="EC" id="1.14.14.5"/>
    </reaction>
</comment>
<dbReference type="STRING" id="1472378.AU381_22095"/>
<dbReference type="Pfam" id="PF00296">
    <property type="entry name" value="Bac_luciferase"/>
    <property type="match status" value="1"/>
</dbReference>
<evidence type="ECO:0000256" key="1">
    <source>
        <dbReference type="ARBA" id="ARBA00007044"/>
    </source>
</evidence>
<dbReference type="OrthoDB" id="9814695at2"/>
<dbReference type="Gene3D" id="3.20.20.30">
    <property type="entry name" value="Luciferase-like domain"/>
    <property type="match status" value="1"/>
</dbReference>
<dbReference type="EC" id="1.14.14.5" evidence="2 7"/>
<evidence type="ECO:0000256" key="2">
    <source>
        <dbReference type="ARBA" id="ARBA00012113"/>
    </source>
</evidence>
<dbReference type="PANTHER" id="PTHR42847">
    <property type="entry name" value="ALKANESULFONATE MONOOXYGENASE"/>
    <property type="match status" value="1"/>
</dbReference>
<keyword evidence="5 7" id="KW-0560">Oxidoreductase</keyword>
<accession>A0A178XSQ0</accession>
<feature type="domain" description="Luciferase-like" evidence="8">
    <location>
        <begin position="10"/>
        <end position="331"/>
    </location>
</feature>
<dbReference type="InterPro" id="IPR050172">
    <property type="entry name" value="SsuD_RutA_monooxygenase"/>
</dbReference>
<evidence type="ECO:0000313" key="9">
    <source>
        <dbReference type="EMBL" id="OAP38271.1"/>
    </source>
</evidence>
<evidence type="ECO:0000259" key="8">
    <source>
        <dbReference type="Pfam" id="PF00296"/>
    </source>
</evidence>
<dbReference type="HAMAP" id="MF_01229">
    <property type="entry name" value="Alkanesulf_monooxygen"/>
    <property type="match status" value="1"/>
</dbReference>
<protein>
    <recommendedName>
        <fullName evidence="2 7">Alkanesulfonate monooxygenase</fullName>
        <ecNumber evidence="2 7">1.14.14.5</ecNumber>
    </recommendedName>
    <alternativeName>
        <fullName evidence="7">FMNH2-dependent aliphatic sulfonate monooxygenase</fullName>
    </alternativeName>
</protein>
<name>A0A178XSQ0_9HYPH</name>
<dbReference type="InterPro" id="IPR011251">
    <property type="entry name" value="Luciferase-like_dom"/>
</dbReference>
<dbReference type="GO" id="GO:0008726">
    <property type="term" value="F:alkanesulfonate monooxygenase activity"/>
    <property type="evidence" value="ECO:0007669"/>
    <property type="project" value="UniProtKB-UniRule"/>
</dbReference>
<proteinExistence type="inferred from homology"/>
<organism evidence="9 10">
    <name type="scientific">Sinorhizobium glycinis</name>
    <dbReference type="NCBI Taxonomy" id="1472378"/>
    <lineage>
        <taxon>Bacteria</taxon>
        <taxon>Pseudomonadati</taxon>
        <taxon>Pseudomonadota</taxon>
        <taxon>Alphaproteobacteria</taxon>
        <taxon>Hyphomicrobiales</taxon>
        <taxon>Rhizobiaceae</taxon>
        <taxon>Sinorhizobium/Ensifer group</taxon>
        <taxon>Sinorhizobium</taxon>
    </lineage>
</organism>
<evidence type="ECO:0000256" key="5">
    <source>
        <dbReference type="ARBA" id="ARBA00023002"/>
    </source>
</evidence>
<comment type="caution">
    <text evidence="9">The sequence shown here is derived from an EMBL/GenBank/DDBJ whole genome shotgun (WGS) entry which is preliminary data.</text>
</comment>
<sequence length="389" mass="41811">MTKTDKPLDFHWFIPSSGDGVYLGSDDLSRPSDPGYFREIATAVDRLGYSGVLIPTGVACEESFILAANLAAFTEKLKFLVAVRPGIASPAYYARLASTLDRVSNGRLLLNIVAGGSAQELAGDGIFLAHDERYAHAEEFFQVFNRLLETGKANLDGKYIKAHDAQLGFPPVQEPRPPLYFGGSSDAAIEFSAGLVDKYLTWGETPDQVAEKITKVRKAAAARGREVTFGIRLHFIVRETDEEAWAAADRLISKLSDETIAAAQEGFAKNSDSVGQARMLALHGGRRDKLEVSPNLWAGIGLVRSGAGTALVGSPKTVAARLKEYQDLGIDTVIASGYPHLEEAYRVSELLFPEIGLGGPRNQIRSSFGERQVFGGGGHGGNLRVVAGS</sequence>
<comment type="similarity">
    <text evidence="1 7">Belongs to the SsuD family.</text>
</comment>
<dbReference type="NCBIfam" id="TIGR03565">
    <property type="entry name" value="alk_sulf_monoox"/>
    <property type="match status" value="1"/>
</dbReference>
<evidence type="ECO:0000313" key="10">
    <source>
        <dbReference type="Proteomes" id="UP000094025"/>
    </source>
</evidence>
<gene>
    <name evidence="7" type="primary">ssuD</name>
    <name evidence="9" type="ORF">AU381_22095</name>
</gene>
<evidence type="ECO:0000256" key="6">
    <source>
        <dbReference type="ARBA" id="ARBA00023033"/>
    </source>
</evidence>
<comment type="function">
    <text evidence="7">Catalyzes the desulfonation of aliphatic sulfonates.</text>
</comment>
<keyword evidence="4 7" id="KW-0288">FMN</keyword>